<gene>
    <name evidence="16" type="primary">kup_2</name>
    <name evidence="12" type="synonym">kup</name>
    <name evidence="15" type="synonym">kup_1</name>
    <name evidence="15" type="ORF">PS652_02167</name>
    <name evidence="16" type="ORF">PS652_04080</name>
</gene>
<evidence type="ECO:0000256" key="8">
    <source>
        <dbReference type="ARBA" id="ARBA00022958"/>
    </source>
</evidence>
<evidence type="ECO:0000256" key="11">
    <source>
        <dbReference type="ARBA" id="ARBA00023136"/>
    </source>
</evidence>
<dbReference type="GO" id="GO:0015079">
    <property type="term" value="F:potassium ion transmembrane transporter activity"/>
    <property type="evidence" value="ECO:0007669"/>
    <property type="project" value="UniProtKB-UniRule"/>
</dbReference>
<feature type="transmembrane region" description="Helical" evidence="12">
    <location>
        <begin position="212"/>
        <end position="236"/>
    </location>
</feature>
<evidence type="ECO:0000259" key="14">
    <source>
        <dbReference type="Pfam" id="PF22776"/>
    </source>
</evidence>
<comment type="similarity">
    <text evidence="2 12">Belongs to the HAK/KUP transporter (TC 2.A.72) family.</text>
</comment>
<keyword evidence="12" id="KW-0997">Cell inner membrane</keyword>
<dbReference type="InterPro" id="IPR053952">
    <property type="entry name" value="K_trans_C"/>
</dbReference>
<feature type="transmembrane region" description="Helical" evidence="12">
    <location>
        <begin position="406"/>
        <end position="424"/>
    </location>
</feature>
<protein>
    <recommendedName>
        <fullName evidence="12">Probable potassium transport system protein Kup</fullName>
    </recommendedName>
</protein>
<comment type="catalytic activity">
    <reaction evidence="12">
        <text>K(+)(in) + H(+)(in) = K(+)(out) + H(+)(out)</text>
        <dbReference type="Rhea" id="RHEA:28490"/>
        <dbReference type="ChEBI" id="CHEBI:15378"/>
        <dbReference type="ChEBI" id="CHEBI:29103"/>
    </reaction>
</comment>
<evidence type="ECO:0000256" key="3">
    <source>
        <dbReference type="ARBA" id="ARBA00022448"/>
    </source>
</evidence>
<feature type="transmembrane region" description="Helical" evidence="12">
    <location>
        <begin position="348"/>
        <end position="368"/>
    </location>
</feature>
<dbReference type="EMBL" id="OZ024668">
    <property type="protein sequence ID" value="CAK9889338.1"/>
    <property type="molecule type" value="Genomic_DNA"/>
</dbReference>
<comment type="subcellular location">
    <subcellularLocation>
        <location evidence="12">Cell inner membrane</location>
        <topology evidence="12">Multi-pass membrane protein</topology>
    </subcellularLocation>
    <subcellularLocation>
        <location evidence="1">Membrane</location>
        <topology evidence="1">Multi-pass membrane protein</topology>
    </subcellularLocation>
</comment>
<evidence type="ECO:0000256" key="12">
    <source>
        <dbReference type="HAMAP-Rule" id="MF_01522"/>
    </source>
</evidence>
<feature type="transmembrane region" description="Helical" evidence="12">
    <location>
        <begin position="298"/>
        <end position="327"/>
    </location>
</feature>
<keyword evidence="4 12" id="KW-1003">Cell membrane</keyword>
<organism evidence="16">
    <name type="scientific">Pseudomonas fluorescens</name>
    <dbReference type="NCBI Taxonomy" id="294"/>
    <lineage>
        <taxon>Bacteria</taxon>
        <taxon>Pseudomonadati</taxon>
        <taxon>Pseudomonadota</taxon>
        <taxon>Gammaproteobacteria</taxon>
        <taxon>Pseudomonadales</taxon>
        <taxon>Pseudomonadaceae</taxon>
        <taxon>Pseudomonas</taxon>
    </lineage>
</organism>
<feature type="transmembrane region" description="Helical" evidence="12">
    <location>
        <begin position="374"/>
        <end position="399"/>
    </location>
</feature>
<dbReference type="HAMAP" id="MF_01522">
    <property type="entry name" value="Kup"/>
    <property type="match status" value="1"/>
</dbReference>
<feature type="domain" description="K+ potassium transporter C-terminal" evidence="14">
    <location>
        <begin position="486"/>
        <end position="633"/>
    </location>
</feature>
<evidence type="ECO:0000313" key="16">
    <source>
        <dbReference type="EMBL" id="VVN16278.1"/>
    </source>
</evidence>
<dbReference type="GO" id="GO:0005886">
    <property type="term" value="C:plasma membrane"/>
    <property type="evidence" value="ECO:0007669"/>
    <property type="project" value="UniProtKB-SubCell"/>
</dbReference>
<reference evidence="15 17" key="2">
    <citation type="submission" date="2024-03" db="EMBL/GenBank/DDBJ databases">
        <authorList>
            <person name="Alaster D. Moffat"/>
            <person name="Govind Chandra"/>
            <person name="Andrew W. Truman"/>
        </authorList>
    </citation>
    <scope>NUCLEOTIDE SEQUENCE [LARGE SCALE GENOMIC DNA]</scope>
    <source>
        <strain evidence="15">PS652</strain>
    </source>
</reference>
<dbReference type="InterPro" id="IPR003855">
    <property type="entry name" value="K+_transporter"/>
</dbReference>
<dbReference type="Pfam" id="PF02705">
    <property type="entry name" value="K_trans"/>
    <property type="match status" value="1"/>
</dbReference>
<dbReference type="GO" id="GO:0015293">
    <property type="term" value="F:symporter activity"/>
    <property type="evidence" value="ECO:0007669"/>
    <property type="project" value="UniProtKB-UniRule"/>
</dbReference>
<reference evidence="16" key="1">
    <citation type="submission" date="2019-09" db="EMBL/GenBank/DDBJ databases">
        <authorList>
            <person name="Chandra G."/>
            <person name="Truman W A."/>
        </authorList>
    </citation>
    <scope>NUCLEOTIDE SEQUENCE [LARGE SCALE GENOMIC DNA]</scope>
    <source>
        <strain evidence="16">PS652</strain>
    </source>
</reference>
<keyword evidence="3 12" id="KW-0813">Transport</keyword>
<keyword evidence="11 12" id="KW-0472">Membrane</keyword>
<feature type="transmembrane region" description="Helical" evidence="12">
    <location>
        <begin position="257"/>
        <end position="278"/>
    </location>
</feature>
<keyword evidence="9 12" id="KW-1133">Transmembrane helix</keyword>
<dbReference type="PANTHER" id="PTHR30540">
    <property type="entry name" value="OSMOTIC STRESS POTASSIUM TRANSPORTER"/>
    <property type="match status" value="1"/>
</dbReference>
<comment type="function">
    <text evidence="12">Transport of potassium into the cell. Likely operates as a K(+):H(+) symporter.</text>
</comment>
<name>A0A5E6VG08_PSEFL</name>
<evidence type="ECO:0000256" key="5">
    <source>
        <dbReference type="ARBA" id="ARBA00022538"/>
    </source>
</evidence>
<evidence type="ECO:0000313" key="15">
    <source>
        <dbReference type="EMBL" id="CAK9889338.1"/>
    </source>
</evidence>
<evidence type="ECO:0000259" key="13">
    <source>
        <dbReference type="Pfam" id="PF02705"/>
    </source>
</evidence>
<feature type="transmembrane region" description="Helical" evidence="12">
    <location>
        <begin position="150"/>
        <end position="168"/>
    </location>
</feature>
<evidence type="ECO:0000256" key="1">
    <source>
        <dbReference type="ARBA" id="ARBA00004141"/>
    </source>
</evidence>
<dbReference type="InterPro" id="IPR023051">
    <property type="entry name" value="Kup"/>
</dbReference>
<dbReference type="EMBL" id="CABVHG010000027">
    <property type="protein sequence ID" value="VVN16278.1"/>
    <property type="molecule type" value="Genomic_DNA"/>
</dbReference>
<evidence type="ECO:0000256" key="2">
    <source>
        <dbReference type="ARBA" id="ARBA00007019"/>
    </source>
</evidence>
<accession>A0A5E6VG08</accession>
<dbReference type="PANTHER" id="PTHR30540:SF79">
    <property type="entry name" value="LOW AFFINITY POTASSIUM TRANSPORT SYSTEM PROTEIN KUP"/>
    <property type="match status" value="1"/>
</dbReference>
<keyword evidence="8 12" id="KW-0630">Potassium</keyword>
<proteinExistence type="inferred from homology"/>
<dbReference type="AlphaFoldDB" id="A0A5E6VG08"/>
<keyword evidence="6 12" id="KW-0812">Transmembrane</keyword>
<feature type="transmembrane region" description="Helical" evidence="12">
    <location>
        <begin position="109"/>
        <end position="130"/>
    </location>
</feature>
<evidence type="ECO:0000256" key="4">
    <source>
        <dbReference type="ARBA" id="ARBA00022475"/>
    </source>
</evidence>
<feature type="transmembrane region" description="Helical" evidence="12">
    <location>
        <begin position="58"/>
        <end position="79"/>
    </location>
</feature>
<keyword evidence="7 12" id="KW-0769">Symport</keyword>
<feature type="transmembrane region" description="Helical" evidence="12">
    <location>
        <begin position="430"/>
        <end position="451"/>
    </location>
</feature>
<evidence type="ECO:0000256" key="6">
    <source>
        <dbReference type="ARBA" id="ARBA00022692"/>
    </source>
</evidence>
<keyword evidence="10 12" id="KW-0406">Ion transport</keyword>
<evidence type="ECO:0000256" key="7">
    <source>
        <dbReference type="ARBA" id="ARBA00022847"/>
    </source>
</evidence>
<evidence type="ECO:0000313" key="17">
    <source>
        <dbReference type="Proteomes" id="UP000326595"/>
    </source>
</evidence>
<dbReference type="RefSeq" id="WP_038995300.1">
    <property type="nucleotide sequence ID" value="NZ_OZ024668.1"/>
</dbReference>
<sequence length="633" mass="68352">MSQAATSASAHSPVKTSSLGLLIAAAGVVYGDIGTSPLYTLKEVFAGHYGVQANHDGVLGILSLVFWSLIWVVTIKYVLFVLRADNQGEGGIMALTALARRAAAPYPRLSRVLVLLGLFGAALFYGDSMITPAISVLSAVEGLQLAFDGIDHWVVPLAVVVLVALFLIQKHGTARIGIIFGPVMVLWFTVLGALGVYGIVQRPEVLLAMNPAWAVNFFIVHPGMGVAILGAVVLALTGAEALYADMGHFGRKPIARAWILLVLPGLVLNYFGQGALILGNPEAVRNPFYLLAPDWALLPMIALATLATIIASQAVISGAFSLTRQAIQLGYVPRMFIQHTSSQEQGQIYIGTVNWALMVGVVLLVIGFESSGALAAAYGVAVTGTMLITTLLSSAVVLLLWKAPRWLAVPLLLGFLLVDSLYFAANAPKIFQGGAFPVIAGIALFILMTTWKRGRKIIVERLDESALPLPLFISSLAAQPPHRVQGTAVFLTARADAVPHALLHNLLHNQVLHERVVLLTVVSQDRPRVPVAQRFEVQAFGEGFYRVNLNFGFIEEPDVPAALQLCPLKDLDFSPMATTYFLSRETVIPTKRIGMARWREALFAFLLKNANSNLKYFNLPLNRVIELGTQVEM</sequence>
<dbReference type="Proteomes" id="UP000326595">
    <property type="component" value="Chromosome"/>
</dbReference>
<feature type="domain" description="K+ potassium transporter integral membrane" evidence="13">
    <location>
        <begin position="22"/>
        <end position="473"/>
    </location>
</feature>
<keyword evidence="5 12" id="KW-0633">Potassium transport</keyword>
<evidence type="ECO:0000256" key="10">
    <source>
        <dbReference type="ARBA" id="ARBA00023065"/>
    </source>
</evidence>
<dbReference type="Pfam" id="PF22776">
    <property type="entry name" value="K_trans_C"/>
    <property type="match status" value="1"/>
</dbReference>
<feature type="transmembrane region" description="Helical" evidence="12">
    <location>
        <begin position="180"/>
        <end position="200"/>
    </location>
</feature>
<dbReference type="InterPro" id="IPR053951">
    <property type="entry name" value="K_trans_N"/>
</dbReference>
<evidence type="ECO:0000256" key="9">
    <source>
        <dbReference type="ARBA" id="ARBA00022989"/>
    </source>
</evidence>